<keyword evidence="2" id="KW-1185">Reference proteome</keyword>
<proteinExistence type="predicted"/>
<name>A0AAV4S050_9ARAC</name>
<evidence type="ECO:0000313" key="1">
    <source>
        <dbReference type="EMBL" id="GIY26102.1"/>
    </source>
</evidence>
<dbReference type="EMBL" id="BPLQ01006898">
    <property type="protein sequence ID" value="GIY26102.1"/>
    <property type="molecule type" value="Genomic_DNA"/>
</dbReference>
<evidence type="ECO:0000313" key="2">
    <source>
        <dbReference type="Proteomes" id="UP001054837"/>
    </source>
</evidence>
<reference evidence="1 2" key="1">
    <citation type="submission" date="2021-06" db="EMBL/GenBank/DDBJ databases">
        <title>Caerostris darwini draft genome.</title>
        <authorList>
            <person name="Kono N."/>
            <person name="Arakawa K."/>
        </authorList>
    </citation>
    <scope>NUCLEOTIDE SEQUENCE [LARGE SCALE GENOMIC DNA]</scope>
</reference>
<dbReference type="AlphaFoldDB" id="A0AAV4S050"/>
<dbReference type="Proteomes" id="UP001054837">
    <property type="component" value="Unassembled WGS sequence"/>
</dbReference>
<gene>
    <name evidence="1" type="ORF">CDAR_80521</name>
</gene>
<sequence>MVVDDTEKSHHEIPLYWFHSSPSLQGLRTFGIIFNLASWISRIREFSGLKPHQRISLLCDYAVPRLRHKLQFTYVSRVFRRFRMDGVKGCKLLPLATDGILHAAIREGGLAVQ</sequence>
<comment type="caution">
    <text evidence="1">The sequence shown here is derived from an EMBL/GenBank/DDBJ whole genome shotgun (WGS) entry which is preliminary data.</text>
</comment>
<protein>
    <submittedName>
        <fullName evidence="1">Uncharacterized protein</fullName>
    </submittedName>
</protein>
<organism evidence="1 2">
    <name type="scientific">Caerostris darwini</name>
    <dbReference type="NCBI Taxonomy" id="1538125"/>
    <lineage>
        <taxon>Eukaryota</taxon>
        <taxon>Metazoa</taxon>
        <taxon>Ecdysozoa</taxon>
        <taxon>Arthropoda</taxon>
        <taxon>Chelicerata</taxon>
        <taxon>Arachnida</taxon>
        <taxon>Araneae</taxon>
        <taxon>Araneomorphae</taxon>
        <taxon>Entelegynae</taxon>
        <taxon>Araneoidea</taxon>
        <taxon>Araneidae</taxon>
        <taxon>Caerostris</taxon>
    </lineage>
</organism>
<accession>A0AAV4S050</accession>